<dbReference type="AlphaFoldDB" id="A0A1R4H7U5"/>
<proteinExistence type="predicted"/>
<sequence>MQMEILGSFMILDEKEITWEPLPRNVVLTPKQNFLFFSNGFLEAASNNDGFLPITRESISGRMFALKSQPSNYLFYLEEQDNKAFIFSPYSSDILPPGGVSINGAIFAAGFVDAIMYKNKANNPNLTFLYNINIQDNSINSKFGVEPGVPAHDLSD</sequence>
<dbReference type="RefSeq" id="WP_087146912.1">
    <property type="nucleotide sequence ID" value="NZ_FUKJ01000185.1"/>
</dbReference>
<organism evidence="1 2">
    <name type="scientific">Crenothrix polyspora</name>
    <dbReference type="NCBI Taxonomy" id="360316"/>
    <lineage>
        <taxon>Bacteria</taxon>
        <taxon>Pseudomonadati</taxon>
        <taxon>Pseudomonadota</taxon>
        <taxon>Gammaproteobacteria</taxon>
        <taxon>Methylococcales</taxon>
        <taxon>Crenotrichaceae</taxon>
        <taxon>Crenothrix</taxon>
    </lineage>
</organism>
<evidence type="ECO:0000313" key="2">
    <source>
        <dbReference type="Proteomes" id="UP000195442"/>
    </source>
</evidence>
<keyword evidence="2" id="KW-1185">Reference proteome</keyword>
<evidence type="ECO:0000313" key="1">
    <source>
        <dbReference type="EMBL" id="SJM92322.1"/>
    </source>
</evidence>
<protein>
    <submittedName>
        <fullName evidence="1">Uncharacterized protein</fullName>
    </submittedName>
</protein>
<gene>
    <name evidence="1" type="ORF">CRENPOLYSF2_2650003</name>
</gene>
<dbReference type="Proteomes" id="UP000195442">
    <property type="component" value="Unassembled WGS sequence"/>
</dbReference>
<dbReference type="EMBL" id="FUKJ01000185">
    <property type="protein sequence ID" value="SJM92322.1"/>
    <property type="molecule type" value="Genomic_DNA"/>
</dbReference>
<accession>A0A1R4H7U5</accession>
<reference evidence="2" key="1">
    <citation type="submission" date="2017-02" db="EMBL/GenBank/DDBJ databases">
        <authorList>
            <person name="Daims H."/>
        </authorList>
    </citation>
    <scope>NUCLEOTIDE SEQUENCE [LARGE SCALE GENOMIC DNA]</scope>
</reference>
<name>A0A1R4H7U5_9GAMM</name>